<dbReference type="CDD" id="cd00610">
    <property type="entry name" value="OAT_like"/>
    <property type="match status" value="1"/>
</dbReference>
<dbReference type="InterPro" id="IPR005814">
    <property type="entry name" value="Aminotrans_3"/>
</dbReference>
<protein>
    <submittedName>
        <fullName evidence="4">Aminotransferase class-III</fullName>
    </submittedName>
</protein>
<dbReference type="eggNOG" id="COG0001">
    <property type="taxonomic scope" value="Bacteria"/>
</dbReference>
<proteinExistence type="inferred from homology"/>
<dbReference type="EMBL" id="CP002347">
    <property type="protein sequence ID" value="ADR19450.1"/>
    <property type="molecule type" value="Genomic_DNA"/>
</dbReference>
<keyword evidence="5" id="KW-1185">Reference proteome</keyword>
<keyword evidence="4" id="KW-0032">Aminotransferase</keyword>
<gene>
    <name evidence="4" type="ordered locus">Calni_1542</name>
</gene>
<dbReference type="PANTHER" id="PTHR43713:SF3">
    <property type="entry name" value="GLUTAMATE-1-SEMIALDEHYDE 2,1-AMINOMUTASE 1, CHLOROPLASTIC-RELATED"/>
    <property type="match status" value="1"/>
</dbReference>
<evidence type="ECO:0000313" key="5">
    <source>
        <dbReference type="Proteomes" id="UP000007039"/>
    </source>
</evidence>
<comment type="cofactor">
    <cofactor evidence="1">
        <name>pyridoxal 5'-phosphate</name>
        <dbReference type="ChEBI" id="CHEBI:597326"/>
    </cofactor>
</comment>
<reference evidence="4 5" key="2">
    <citation type="journal article" date="2011" name="Stand. Genomic Sci.">
        <title>Complete genome sequence of Calditerrivibrio nitroreducens type strain (Yu37-1).</title>
        <authorList>
            <person name="Pitluck S."/>
            <person name="Sikorski J."/>
            <person name="Zeytun A."/>
            <person name="Lapidus A."/>
            <person name="Nolan M."/>
            <person name="Lucas S."/>
            <person name="Hammon N."/>
            <person name="Deshpande S."/>
            <person name="Cheng J.F."/>
            <person name="Tapia R."/>
            <person name="Han C."/>
            <person name="Goodwin L."/>
            <person name="Liolios K."/>
            <person name="Pagani I."/>
            <person name="Ivanova N."/>
            <person name="Mavromatis K."/>
            <person name="Pati A."/>
            <person name="Chen A."/>
            <person name="Palaniappan K."/>
            <person name="Hauser L."/>
            <person name="Chang Y.J."/>
            <person name="Jeffries C.D."/>
            <person name="Detter J.C."/>
            <person name="Brambilla E."/>
            <person name="Djao O.D."/>
            <person name="Rohde M."/>
            <person name="Spring S."/>
            <person name="Goker M."/>
            <person name="Woyke T."/>
            <person name="Bristow J."/>
            <person name="Eisen J.A."/>
            <person name="Markowitz V."/>
            <person name="Hugenholtz P."/>
            <person name="Kyrpides N.C."/>
            <person name="Klenk H.P."/>
            <person name="Land M."/>
        </authorList>
    </citation>
    <scope>NUCLEOTIDE SEQUENCE [LARGE SCALE GENOMIC DNA]</scope>
    <source>
        <strain evidence="5">DSM 19672 / NBRC 101217 / Yu37-1</strain>
    </source>
</reference>
<organism evidence="4 5">
    <name type="scientific">Calditerrivibrio nitroreducens (strain DSM 19672 / NBRC 101217 / Yu37-1)</name>
    <dbReference type="NCBI Taxonomy" id="768670"/>
    <lineage>
        <taxon>Bacteria</taxon>
        <taxon>Pseudomonadati</taxon>
        <taxon>Deferribacterota</taxon>
        <taxon>Deferribacteres</taxon>
        <taxon>Deferribacterales</taxon>
        <taxon>Calditerrivibrionaceae</taxon>
    </lineage>
</organism>
<dbReference type="SUPFAM" id="SSF53383">
    <property type="entry name" value="PLP-dependent transferases"/>
    <property type="match status" value="1"/>
</dbReference>
<dbReference type="OrthoDB" id="9807885at2"/>
<dbReference type="Proteomes" id="UP000007039">
    <property type="component" value="Chromosome"/>
</dbReference>
<dbReference type="Pfam" id="PF00202">
    <property type="entry name" value="Aminotran_3"/>
    <property type="match status" value="1"/>
</dbReference>
<dbReference type="Gene3D" id="3.40.640.10">
    <property type="entry name" value="Type I PLP-dependent aspartate aminotransferase-like (Major domain)"/>
    <property type="match status" value="1"/>
</dbReference>
<dbReference type="HOGENOM" id="CLU_016922_1_5_0"/>
<reference key="1">
    <citation type="submission" date="2010-11" db="EMBL/GenBank/DDBJ databases">
        <title>The complete genome of chromosome of Calditerrivibrio nitroreducens DSM 19672.</title>
        <authorList>
            <consortium name="US DOE Joint Genome Institute (JGI-PGF)"/>
            <person name="Lucas S."/>
            <person name="Copeland A."/>
            <person name="Lapidus A."/>
            <person name="Bruce D."/>
            <person name="Goodwin L."/>
            <person name="Pitluck S."/>
            <person name="Kyrpides N."/>
            <person name="Mavromatis K."/>
            <person name="Ivanova N."/>
            <person name="Mikhailova N."/>
            <person name="Zeytun A."/>
            <person name="Brettin T."/>
            <person name="Detter J.C."/>
            <person name="Tapia R."/>
            <person name="Han C."/>
            <person name="Land M."/>
            <person name="Hauser L."/>
            <person name="Markowitz V."/>
            <person name="Cheng J.-F."/>
            <person name="Hugenholtz P."/>
            <person name="Woyke T."/>
            <person name="Wu D."/>
            <person name="Spring S."/>
            <person name="Schroeder M."/>
            <person name="Brambilla E."/>
            <person name="Klenk H.-P."/>
            <person name="Eisen J.A."/>
        </authorList>
    </citation>
    <scope>NUCLEOTIDE SEQUENCE [LARGE SCALE GENOMIC DNA]</scope>
    <source>
        <strain>DSM 19672</strain>
    </source>
</reference>
<dbReference type="GO" id="GO:0030170">
    <property type="term" value="F:pyridoxal phosphate binding"/>
    <property type="evidence" value="ECO:0007669"/>
    <property type="project" value="InterPro"/>
</dbReference>
<accession>E4TF10</accession>
<dbReference type="InterPro" id="IPR015421">
    <property type="entry name" value="PyrdxlP-dep_Trfase_major"/>
</dbReference>
<evidence type="ECO:0000313" key="4">
    <source>
        <dbReference type="EMBL" id="ADR19450.1"/>
    </source>
</evidence>
<dbReference type="GO" id="GO:0008483">
    <property type="term" value="F:transaminase activity"/>
    <property type="evidence" value="ECO:0007669"/>
    <property type="project" value="UniProtKB-KW"/>
</dbReference>
<sequence>MNYFDIYRNRFENSGDIFVRFKGLFPKGVSHDIRFFPPFPFVVERAYGSKIFTIDGIELIDMWMGHYANILGHANGEIVAEICRVSSEGVQIGILNRYQLQLAERIRDAVPEMELMRFCTSGTEATMYATRISKKFTRRAVIAKIEGGWHGGNTDLSFDVKPPYNRVKDDVLSIPYNDLETALDILHPFKDKVAAIILEPVLGAGGGVAAELDFLRGIRRFCDENGALLIFDETITGFRFRFGSIWPIFGVKPDLFTMGKIIGGGFAIGVYGGRKEIMQIIEKGDIITGGGTFSEHPVAMAAGLKTLELLEKHDYNHINLLGEKLRENISSFISKDSKIIVSGFGSMTALHFYKSCDDVDNKKPSTFLTKPDVDRENLFKIMMILNGVFTMHSGGCFTFAHSDEDFRNILSAYKNSLDQLSNG</sequence>
<dbReference type="PANTHER" id="PTHR43713">
    <property type="entry name" value="GLUTAMATE-1-SEMIALDEHYDE 2,1-AMINOMUTASE"/>
    <property type="match status" value="1"/>
</dbReference>
<dbReference type="KEGG" id="cni:Calni_1542"/>
<evidence type="ECO:0000256" key="1">
    <source>
        <dbReference type="ARBA" id="ARBA00001933"/>
    </source>
</evidence>
<keyword evidence="2 3" id="KW-0663">Pyridoxal phosphate</keyword>
<dbReference type="AlphaFoldDB" id="E4TF10"/>
<dbReference type="Gene3D" id="3.90.1150.10">
    <property type="entry name" value="Aspartate Aminotransferase, domain 1"/>
    <property type="match status" value="1"/>
</dbReference>
<dbReference type="STRING" id="768670.Calni_1542"/>
<name>E4TF10_CALNY</name>
<comment type="similarity">
    <text evidence="3">Belongs to the class-III pyridoxal-phosphate-dependent aminotransferase family.</text>
</comment>
<evidence type="ECO:0000256" key="3">
    <source>
        <dbReference type="RuleBase" id="RU003560"/>
    </source>
</evidence>
<dbReference type="InterPro" id="IPR015422">
    <property type="entry name" value="PyrdxlP-dep_Trfase_small"/>
</dbReference>
<dbReference type="InterPro" id="IPR015424">
    <property type="entry name" value="PyrdxlP-dep_Trfase"/>
</dbReference>
<keyword evidence="4" id="KW-0808">Transferase</keyword>
<dbReference type="RefSeq" id="WP_013451661.1">
    <property type="nucleotide sequence ID" value="NC_014758.1"/>
</dbReference>
<evidence type="ECO:0000256" key="2">
    <source>
        <dbReference type="ARBA" id="ARBA00022898"/>
    </source>
</evidence>